<dbReference type="InterPro" id="IPR005031">
    <property type="entry name" value="COQ10_START"/>
</dbReference>
<protein>
    <submittedName>
        <fullName evidence="4">Ubiquinone-binding protein</fullName>
    </submittedName>
</protein>
<proteinExistence type="inferred from homology"/>
<dbReference type="PANTHER" id="PTHR12901:SF10">
    <property type="entry name" value="COENZYME Q-BINDING PROTEIN COQ10, MITOCHONDRIAL"/>
    <property type="match status" value="1"/>
</dbReference>
<keyword evidence="4" id="KW-0830">Ubiquinone</keyword>
<gene>
    <name evidence="4" type="ORF">CK501_14705</name>
</gene>
<feature type="domain" description="Coenzyme Q-binding protein COQ10 START" evidence="3">
    <location>
        <begin position="11"/>
        <end position="136"/>
    </location>
</feature>
<name>A0A2A2EZ88_9GAMM</name>
<dbReference type="InterPro" id="IPR023393">
    <property type="entry name" value="START-like_dom_sf"/>
</dbReference>
<dbReference type="AlphaFoldDB" id="A0A2A2EZ88"/>
<dbReference type="SUPFAM" id="SSF55961">
    <property type="entry name" value="Bet v1-like"/>
    <property type="match status" value="1"/>
</dbReference>
<reference evidence="4 5" key="1">
    <citation type="submission" date="2017-08" db="EMBL/GenBank/DDBJ databases">
        <title>Halovibrio sewagensis sp. nov., isolated from wastewater of high salinity.</title>
        <authorList>
            <person name="Dong X."/>
            <person name="Zhang G."/>
        </authorList>
    </citation>
    <scope>NUCLEOTIDE SEQUENCE [LARGE SCALE GENOMIC DNA]</scope>
    <source>
        <strain evidence="4 5">YL5-2</strain>
    </source>
</reference>
<dbReference type="RefSeq" id="WP_095618504.1">
    <property type="nucleotide sequence ID" value="NZ_NSKD01000009.1"/>
</dbReference>
<comment type="caution">
    <text evidence="4">The sequence shown here is derived from an EMBL/GenBank/DDBJ whole genome shotgun (WGS) entry which is preliminary data.</text>
</comment>
<keyword evidence="5" id="KW-1185">Reference proteome</keyword>
<dbReference type="Proteomes" id="UP000218896">
    <property type="component" value="Unassembled WGS sequence"/>
</dbReference>
<dbReference type="EMBL" id="NSKD01000009">
    <property type="protein sequence ID" value="PAU77705.1"/>
    <property type="molecule type" value="Genomic_DNA"/>
</dbReference>
<dbReference type="CDD" id="cd07813">
    <property type="entry name" value="COQ10p_like"/>
    <property type="match status" value="1"/>
</dbReference>
<sequence length="148" mass="16680">MTRQIERSALVHHSAEEMFHLVSDVERYPEFLPWCGGAVLHEQGGDQLVASLDVERGGLKQRFTTRNHLMPVESIRMELVDGPFEHLQGLWQFRALRADACRVTLSLEFAVQNGLAQMAFSGVFAQAANTMVDAFCRRARALHEVEGQ</sequence>
<accession>A0A2A2EZ88</accession>
<dbReference type="GO" id="GO:0045333">
    <property type="term" value="P:cellular respiration"/>
    <property type="evidence" value="ECO:0007669"/>
    <property type="project" value="InterPro"/>
</dbReference>
<evidence type="ECO:0000256" key="1">
    <source>
        <dbReference type="ARBA" id="ARBA00008918"/>
    </source>
</evidence>
<comment type="similarity">
    <text evidence="1">Belongs to the ribosome association toxin RatA family.</text>
</comment>
<dbReference type="Pfam" id="PF03364">
    <property type="entry name" value="Polyketide_cyc"/>
    <property type="match status" value="1"/>
</dbReference>
<keyword evidence="2" id="KW-1277">Toxin-antitoxin system</keyword>
<evidence type="ECO:0000256" key="2">
    <source>
        <dbReference type="ARBA" id="ARBA00022649"/>
    </source>
</evidence>
<dbReference type="InterPro" id="IPR044996">
    <property type="entry name" value="COQ10-like"/>
</dbReference>
<dbReference type="OrthoDB" id="9804759at2"/>
<dbReference type="PANTHER" id="PTHR12901">
    <property type="entry name" value="SPERM PROTEIN HOMOLOG"/>
    <property type="match status" value="1"/>
</dbReference>
<organism evidence="4 5">
    <name type="scientific">Halovibrio salipaludis</name>
    <dbReference type="NCBI Taxonomy" id="2032626"/>
    <lineage>
        <taxon>Bacteria</taxon>
        <taxon>Pseudomonadati</taxon>
        <taxon>Pseudomonadota</taxon>
        <taxon>Gammaproteobacteria</taxon>
        <taxon>Oceanospirillales</taxon>
        <taxon>Halomonadaceae</taxon>
        <taxon>Halovibrio</taxon>
    </lineage>
</organism>
<evidence type="ECO:0000313" key="5">
    <source>
        <dbReference type="Proteomes" id="UP000218896"/>
    </source>
</evidence>
<dbReference type="Gene3D" id="3.30.530.20">
    <property type="match status" value="1"/>
</dbReference>
<dbReference type="GO" id="GO:0048039">
    <property type="term" value="F:ubiquinone binding"/>
    <property type="evidence" value="ECO:0007669"/>
    <property type="project" value="InterPro"/>
</dbReference>
<evidence type="ECO:0000259" key="3">
    <source>
        <dbReference type="Pfam" id="PF03364"/>
    </source>
</evidence>
<evidence type="ECO:0000313" key="4">
    <source>
        <dbReference type="EMBL" id="PAU77705.1"/>
    </source>
</evidence>